<dbReference type="EMBL" id="PGGC01000097">
    <property type="protein sequence ID" value="PJG58666.1"/>
    <property type="molecule type" value="Genomic_DNA"/>
</dbReference>
<dbReference type="Proteomes" id="UP000235861">
    <property type="component" value="Unassembled WGS sequence"/>
</dbReference>
<evidence type="ECO:0000313" key="2">
    <source>
        <dbReference type="EMBL" id="PJG58666.1"/>
    </source>
</evidence>
<gene>
    <name evidence="2" type="ORF">CUC53_11535</name>
</gene>
<evidence type="ECO:0000256" key="1">
    <source>
        <dbReference type="SAM" id="MobiDB-lite"/>
    </source>
</evidence>
<dbReference type="RefSeq" id="WP_100294297.1">
    <property type="nucleotide sequence ID" value="NZ_PGGC01000097.1"/>
</dbReference>
<accession>A0A2H9U3P5</accession>
<feature type="compositionally biased region" description="Polar residues" evidence="1">
    <location>
        <begin position="15"/>
        <end position="25"/>
    </location>
</feature>
<protein>
    <submittedName>
        <fullName evidence="2">Uncharacterized protein</fullName>
    </submittedName>
</protein>
<sequence length="65" mass="7080">MKVRINSNEDGRNFHTLSGNPQIKRTPRLVTQSHPQLIAADITPNEAKNTAALAETEALSLQSAL</sequence>
<feature type="region of interest" description="Disordered" evidence="1">
    <location>
        <begin position="1"/>
        <end position="25"/>
    </location>
</feature>
<keyword evidence="3" id="KW-1185">Reference proteome</keyword>
<name>A0A2H9U3P5_9GAMM</name>
<reference evidence="2 3" key="1">
    <citation type="submission" date="2017-11" db="EMBL/GenBank/DDBJ databases">
        <title>Draft genome sequence of environmental isolate Aeromonas cavernicola sp. nov. MDC 2508.</title>
        <authorList>
            <person name="Colston S.M."/>
            <person name="Navarro A."/>
            <person name="Martinez-Murcia A.J."/>
            <person name="Graf J."/>
        </authorList>
    </citation>
    <scope>NUCLEOTIDE SEQUENCE [LARGE SCALE GENOMIC DNA]</scope>
    <source>
        <strain evidence="2 3">MDC 2508</strain>
    </source>
</reference>
<dbReference type="AlphaFoldDB" id="A0A2H9U3P5"/>
<organism evidence="2 3">
    <name type="scientific">Aeromonas cavernicola</name>
    <dbReference type="NCBI Taxonomy" id="1006623"/>
    <lineage>
        <taxon>Bacteria</taxon>
        <taxon>Pseudomonadati</taxon>
        <taxon>Pseudomonadota</taxon>
        <taxon>Gammaproteobacteria</taxon>
        <taxon>Aeromonadales</taxon>
        <taxon>Aeromonadaceae</taxon>
        <taxon>Aeromonas</taxon>
    </lineage>
</organism>
<proteinExistence type="predicted"/>
<evidence type="ECO:0000313" key="3">
    <source>
        <dbReference type="Proteomes" id="UP000235861"/>
    </source>
</evidence>
<comment type="caution">
    <text evidence="2">The sequence shown here is derived from an EMBL/GenBank/DDBJ whole genome shotgun (WGS) entry which is preliminary data.</text>
</comment>